<accession>A0A840IFZ7</accession>
<dbReference type="Gene3D" id="1.10.1220.10">
    <property type="entry name" value="Met repressor-like"/>
    <property type="match status" value="1"/>
</dbReference>
<name>A0A840IFZ7_9ACTN</name>
<evidence type="ECO:0000259" key="1">
    <source>
        <dbReference type="Pfam" id="PF01402"/>
    </source>
</evidence>
<evidence type="ECO:0000313" key="2">
    <source>
        <dbReference type="EMBL" id="MBB4663937.1"/>
    </source>
</evidence>
<gene>
    <name evidence="2" type="ORF">BDZ31_003538</name>
</gene>
<reference evidence="2 3" key="1">
    <citation type="submission" date="2020-08" db="EMBL/GenBank/DDBJ databases">
        <title>Genomic Encyclopedia of Archaeal and Bacterial Type Strains, Phase II (KMG-II): from individual species to whole genera.</title>
        <authorList>
            <person name="Goeker M."/>
        </authorList>
    </citation>
    <scope>NUCLEOTIDE SEQUENCE [LARGE SCALE GENOMIC DNA]</scope>
    <source>
        <strain evidence="2 3">DSM 23288</strain>
    </source>
</reference>
<dbReference type="RefSeq" id="WP_183343656.1">
    <property type="nucleotide sequence ID" value="NZ_JACHNU010000005.1"/>
</dbReference>
<feature type="domain" description="Ribbon-helix-helix protein CopG" evidence="1">
    <location>
        <begin position="3"/>
        <end position="31"/>
    </location>
</feature>
<protein>
    <submittedName>
        <fullName evidence="2">Metal-responsive CopG/Arc/MetJ family transcriptional regulator</fullName>
    </submittedName>
</protein>
<dbReference type="InterPro" id="IPR013321">
    <property type="entry name" value="Arc_rbn_hlx_hlx"/>
</dbReference>
<keyword evidence="3" id="KW-1185">Reference proteome</keyword>
<dbReference type="Proteomes" id="UP000585272">
    <property type="component" value="Unassembled WGS sequence"/>
</dbReference>
<dbReference type="EMBL" id="JACHNU010000005">
    <property type="protein sequence ID" value="MBB4663937.1"/>
    <property type="molecule type" value="Genomic_DNA"/>
</dbReference>
<evidence type="ECO:0000313" key="3">
    <source>
        <dbReference type="Proteomes" id="UP000585272"/>
    </source>
</evidence>
<organism evidence="2 3">
    <name type="scientific">Conexibacter arvalis</name>
    <dbReference type="NCBI Taxonomy" id="912552"/>
    <lineage>
        <taxon>Bacteria</taxon>
        <taxon>Bacillati</taxon>
        <taxon>Actinomycetota</taxon>
        <taxon>Thermoleophilia</taxon>
        <taxon>Solirubrobacterales</taxon>
        <taxon>Conexibacteraceae</taxon>
        <taxon>Conexibacter</taxon>
    </lineage>
</organism>
<comment type="caution">
    <text evidence="2">The sequence shown here is derived from an EMBL/GenBank/DDBJ whole genome shotgun (WGS) entry which is preliminary data.</text>
</comment>
<proteinExistence type="predicted"/>
<dbReference type="GO" id="GO:0006355">
    <property type="term" value="P:regulation of DNA-templated transcription"/>
    <property type="evidence" value="ECO:0007669"/>
    <property type="project" value="InterPro"/>
</dbReference>
<sequence>METTISVPEETLHRVDDAARRLGVSRGEFFAHAAERWMKALDDDTTATINGVITGLPADHAFTDAAASALIQDDRD</sequence>
<dbReference type="InterPro" id="IPR002145">
    <property type="entry name" value="CopG"/>
</dbReference>
<dbReference type="AlphaFoldDB" id="A0A840IFZ7"/>
<dbReference type="Pfam" id="PF01402">
    <property type="entry name" value="RHH_1"/>
    <property type="match status" value="1"/>
</dbReference>